<evidence type="ECO:0000256" key="1">
    <source>
        <dbReference type="SAM" id="Phobius"/>
    </source>
</evidence>
<dbReference type="Proteomes" id="UP001211065">
    <property type="component" value="Unassembled WGS sequence"/>
</dbReference>
<sequence length="202" mass="22594">MLLTSITKWRYFLISVAVYILSLRAVLIVSSFLVPNTNAHPLFDTRSGYTAQDIFNSLSSWTRGNSTATLYAVFLLSYVQTISYGLTLTIIVSAAFENLYARGYTSVKFLSFLTLAPLVTMALHLFENSLLFNLVVSFKLSGSVADVQERAAWANQFNEYKAMTGAVSIGLLLFTLPVFLTNWVANIGQDERQKKFLKKKSN</sequence>
<proteinExistence type="predicted"/>
<accession>A0AAD5U5P3</accession>
<comment type="caution">
    <text evidence="2">The sequence shown here is derived from an EMBL/GenBank/DDBJ whole genome shotgun (WGS) entry which is preliminary data.</text>
</comment>
<evidence type="ECO:0000313" key="2">
    <source>
        <dbReference type="EMBL" id="KAJ3223784.1"/>
    </source>
</evidence>
<dbReference type="EMBL" id="JADGJW010000117">
    <property type="protein sequence ID" value="KAJ3223784.1"/>
    <property type="molecule type" value="Genomic_DNA"/>
</dbReference>
<name>A0AAD5U5P3_9FUNG</name>
<feature type="transmembrane region" description="Helical" evidence="1">
    <location>
        <begin position="162"/>
        <end position="185"/>
    </location>
</feature>
<keyword evidence="1" id="KW-0812">Transmembrane</keyword>
<dbReference type="AlphaFoldDB" id="A0AAD5U5P3"/>
<organism evidence="2 3">
    <name type="scientific">Clydaea vesicula</name>
    <dbReference type="NCBI Taxonomy" id="447962"/>
    <lineage>
        <taxon>Eukaryota</taxon>
        <taxon>Fungi</taxon>
        <taxon>Fungi incertae sedis</taxon>
        <taxon>Chytridiomycota</taxon>
        <taxon>Chytridiomycota incertae sedis</taxon>
        <taxon>Chytridiomycetes</taxon>
        <taxon>Lobulomycetales</taxon>
        <taxon>Lobulomycetaceae</taxon>
        <taxon>Clydaea</taxon>
    </lineage>
</organism>
<reference evidence="2" key="1">
    <citation type="submission" date="2020-05" db="EMBL/GenBank/DDBJ databases">
        <title>Phylogenomic resolution of chytrid fungi.</title>
        <authorList>
            <person name="Stajich J.E."/>
            <person name="Amses K."/>
            <person name="Simmons R."/>
            <person name="Seto K."/>
            <person name="Myers J."/>
            <person name="Bonds A."/>
            <person name="Quandt C.A."/>
            <person name="Barry K."/>
            <person name="Liu P."/>
            <person name="Grigoriev I."/>
            <person name="Longcore J.E."/>
            <person name="James T.Y."/>
        </authorList>
    </citation>
    <scope>NUCLEOTIDE SEQUENCE</scope>
    <source>
        <strain evidence="2">JEL0476</strain>
    </source>
</reference>
<feature type="transmembrane region" description="Helical" evidence="1">
    <location>
        <begin position="12"/>
        <end position="34"/>
    </location>
</feature>
<keyword evidence="1" id="KW-1133">Transmembrane helix</keyword>
<protein>
    <submittedName>
        <fullName evidence="2">Uncharacterized protein</fullName>
    </submittedName>
</protein>
<gene>
    <name evidence="2" type="ORF">HK099_000677</name>
</gene>
<feature type="transmembrane region" description="Helical" evidence="1">
    <location>
        <begin position="107"/>
        <end position="126"/>
    </location>
</feature>
<feature type="transmembrane region" description="Helical" evidence="1">
    <location>
        <begin position="68"/>
        <end position="95"/>
    </location>
</feature>
<keyword evidence="3" id="KW-1185">Reference proteome</keyword>
<keyword evidence="1" id="KW-0472">Membrane</keyword>
<evidence type="ECO:0000313" key="3">
    <source>
        <dbReference type="Proteomes" id="UP001211065"/>
    </source>
</evidence>